<dbReference type="SUPFAM" id="SSF50715">
    <property type="entry name" value="Ribosomal protein L25-like"/>
    <property type="match status" value="1"/>
</dbReference>
<keyword evidence="5 12" id="KW-0436">Ligase</keyword>
<evidence type="ECO:0000256" key="10">
    <source>
        <dbReference type="ARBA" id="ARBA00030865"/>
    </source>
</evidence>
<dbReference type="InterPro" id="IPR050132">
    <property type="entry name" value="Gln/Glu-tRNA_Ligase"/>
</dbReference>
<keyword evidence="8 12" id="KW-0648">Protein biosynthesis</keyword>
<evidence type="ECO:0000256" key="2">
    <source>
        <dbReference type="ARBA" id="ARBA00008927"/>
    </source>
</evidence>
<dbReference type="PRINTS" id="PR00987">
    <property type="entry name" value="TRNASYNTHGLU"/>
</dbReference>
<dbReference type="InterPro" id="IPR014729">
    <property type="entry name" value="Rossmann-like_a/b/a_fold"/>
</dbReference>
<evidence type="ECO:0000256" key="7">
    <source>
        <dbReference type="ARBA" id="ARBA00022840"/>
    </source>
</evidence>
<keyword evidence="7 12" id="KW-0067">ATP-binding</keyword>
<dbReference type="Pfam" id="PF20974">
    <property type="entry name" value="tRNA-synt_1c_C2"/>
    <property type="match status" value="1"/>
</dbReference>
<dbReference type="SUPFAM" id="SSF47616">
    <property type="entry name" value="GST C-terminal domain-like"/>
    <property type="match status" value="1"/>
</dbReference>
<evidence type="ECO:0000256" key="4">
    <source>
        <dbReference type="ARBA" id="ARBA00022490"/>
    </source>
</evidence>
<dbReference type="InterPro" id="IPR011035">
    <property type="entry name" value="Ribosomal_bL25/Gln-tRNA_synth"/>
</dbReference>
<dbReference type="GO" id="GO:0006424">
    <property type="term" value="P:glutamyl-tRNA aminoacylation"/>
    <property type="evidence" value="ECO:0007669"/>
    <property type="project" value="InterPro"/>
</dbReference>
<proteinExistence type="inferred from homology"/>
<feature type="domain" description="Glutamyl/glutaminyl-tRNA synthetase class Ib anti-codon binding" evidence="14">
    <location>
        <begin position="437"/>
        <end position="527"/>
    </location>
</feature>
<keyword evidence="9 12" id="KW-0030">Aminoacyl-tRNA synthetase</keyword>
<dbReference type="InterPro" id="IPR004526">
    <property type="entry name" value="Glu-tRNA-synth_arc/euk"/>
</dbReference>
<dbReference type="InterPro" id="IPR020056">
    <property type="entry name" value="Rbsml_bL25/Gln-tRNA_synth_N"/>
</dbReference>
<dbReference type="Gene3D" id="3.90.800.10">
    <property type="entry name" value="Glutamyl-tRNA Synthetase, Domain 3"/>
    <property type="match status" value="1"/>
</dbReference>
<evidence type="ECO:0000313" key="16">
    <source>
        <dbReference type="EMBL" id="PQK13108.1"/>
    </source>
</evidence>
<dbReference type="GO" id="GO:0004818">
    <property type="term" value="F:glutamate-tRNA ligase activity"/>
    <property type="evidence" value="ECO:0007669"/>
    <property type="project" value="UniProtKB-EC"/>
</dbReference>
<dbReference type="FunFam" id="3.90.800.10:FF:000001">
    <property type="entry name" value="Glutamine--tRNA ligase"/>
    <property type="match status" value="1"/>
</dbReference>
<dbReference type="Gene3D" id="2.40.240.10">
    <property type="entry name" value="Ribosomal Protein L25, Chain P"/>
    <property type="match status" value="2"/>
</dbReference>
<dbReference type="Gene3D" id="1.10.1160.10">
    <property type="entry name" value="Glutamyl-trna Synthetase, Domain 2"/>
    <property type="match status" value="1"/>
</dbReference>
<evidence type="ECO:0000256" key="8">
    <source>
        <dbReference type="ARBA" id="ARBA00022917"/>
    </source>
</evidence>
<evidence type="ECO:0000259" key="13">
    <source>
        <dbReference type="Pfam" id="PF00749"/>
    </source>
</evidence>
<dbReference type="PROSITE" id="PS00178">
    <property type="entry name" value="AA_TRNA_LIGASE_I"/>
    <property type="match status" value="1"/>
</dbReference>
<evidence type="ECO:0000259" key="14">
    <source>
        <dbReference type="Pfam" id="PF03950"/>
    </source>
</evidence>
<evidence type="ECO:0000313" key="17">
    <source>
        <dbReference type="Proteomes" id="UP000237441"/>
    </source>
</evidence>
<dbReference type="InterPro" id="IPR001412">
    <property type="entry name" value="aa-tRNA-synth_I_CS"/>
</dbReference>
<evidence type="ECO:0000256" key="9">
    <source>
        <dbReference type="ARBA" id="ARBA00023146"/>
    </source>
</evidence>
<sequence>MTYPKLVKILAGLETPDFKSNEPALHQLDQFLTLRSFLGGYSLGRIDEHVWTALRLNKVTFGIVRRNLFLNVTRWFNHLESTYPALQQAVKASTTSSKAKNVANVGQAGGRYNIKLQDTEKGVVTRFPPEPSGYLHIGHAKAAFLNDYFAHDAFSGSMILRFDDTNPKKEKQEFEDSIVHDLKLLGIETQRLTYTSDYFEQLYKLAQKLISNGNAYADDTDPEVQKKHRYKRLPSSRRDRPAAESLEIFNDMREGTELGKKHCIRARIAFDSSNGSMRDPIIYRFPSWDSEQGPQPHHRTGWEWKIYPTYDFACPLVDSIEGVTHALRTTEYADRNEQYYWFLEALDMRRVYLWDFARINFIKTFLSKRKLTKVVESGKVDGWDDPRMPTVRGILRRGLTVEALREFMLKQGPSRNVVSMDWTTLWATNKKVIDPIAARHTAIETTRKVALSIHGAADAPWKETRPKHPKNDHLGKKQVAFANMVWIEQFDASSFKENEEITLMAWGNVIIKRIVRSADGTVGSLEAVLNAGGDFSKTKKVHWLAVQGTKHFATELWDFDYLLSKDGLAKDDDLDKFLTPVTATMTEAIVDGDCEGLVDGDIIQLERKGYFRVDKAIGKGPEGKAVMFKIPTGSTKA</sequence>
<keyword evidence="4" id="KW-0963">Cytoplasm</keyword>
<organism evidence="16 17">
    <name type="scientific">Beauveria bassiana</name>
    <name type="common">White muscardine disease fungus</name>
    <name type="synonym">Tritirachium shiotae</name>
    <dbReference type="NCBI Taxonomy" id="176275"/>
    <lineage>
        <taxon>Eukaryota</taxon>
        <taxon>Fungi</taxon>
        <taxon>Dikarya</taxon>
        <taxon>Ascomycota</taxon>
        <taxon>Pezizomycotina</taxon>
        <taxon>Sordariomycetes</taxon>
        <taxon>Hypocreomycetidae</taxon>
        <taxon>Hypocreales</taxon>
        <taxon>Cordycipitaceae</taxon>
        <taxon>Beauveria</taxon>
    </lineage>
</organism>
<comment type="subcellular location">
    <subcellularLocation>
        <location evidence="1">Cytoplasm</location>
    </subcellularLocation>
</comment>
<dbReference type="Pfam" id="PF00749">
    <property type="entry name" value="tRNA-synt_1c"/>
    <property type="match status" value="1"/>
</dbReference>
<protein>
    <recommendedName>
        <fullName evidence="3">glutamate--tRNA ligase</fullName>
        <ecNumber evidence="3">6.1.1.17</ecNumber>
    </recommendedName>
    <alternativeName>
        <fullName evidence="10">Glutamyl-tRNA synthetase</fullName>
    </alternativeName>
</protein>
<dbReference type="GO" id="GO:0005829">
    <property type="term" value="C:cytosol"/>
    <property type="evidence" value="ECO:0007669"/>
    <property type="project" value="TreeGrafter"/>
</dbReference>
<dbReference type="PANTHER" id="PTHR43097:SF5">
    <property type="entry name" value="GLUTAMATE--TRNA LIGASE"/>
    <property type="match status" value="1"/>
</dbReference>
<evidence type="ECO:0000259" key="15">
    <source>
        <dbReference type="Pfam" id="PF20974"/>
    </source>
</evidence>
<dbReference type="Pfam" id="PF03950">
    <property type="entry name" value="tRNA-synt_1c_C"/>
    <property type="match status" value="1"/>
</dbReference>
<dbReference type="InterPro" id="IPR020061">
    <property type="entry name" value="Glu_tRNA_lig_a-bdl"/>
</dbReference>
<dbReference type="EC" id="6.1.1.17" evidence="3"/>
<name>A0A2S7YAA3_BEABA</name>
<dbReference type="FunFam" id="3.40.50.620:FF:000037">
    <property type="entry name" value="Glutamine--tRNA ligase cytoplasmic"/>
    <property type="match status" value="1"/>
</dbReference>
<keyword evidence="6 12" id="KW-0547">Nucleotide-binding</keyword>
<dbReference type="InterPro" id="IPR020058">
    <property type="entry name" value="Glu/Gln-tRNA-synth_Ib_cat-dom"/>
</dbReference>
<evidence type="ECO:0000256" key="1">
    <source>
        <dbReference type="ARBA" id="ARBA00004496"/>
    </source>
</evidence>
<dbReference type="HAMAP" id="MF_02076">
    <property type="entry name" value="Glu_tRNA_synth_type2"/>
    <property type="match status" value="1"/>
</dbReference>
<dbReference type="InterPro" id="IPR000924">
    <property type="entry name" value="Glu/Gln-tRNA-synth"/>
</dbReference>
<evidence type="ECO:0000256" key="11">
    <source>
        <dbReference type="ARBA" id="ARBA00048351"/>
    </source>
</evidence>
<dbReference type="FunFam" id="1.10.1160.10:FF:000001">
    <property type="entry name" value="Glutamine--tRNA ligase"/>
    <property type="match status" value="1"/>
</dbReference>
<evidence type="ECO:0000256" key="3">
    <source>
        <dbReference type="ARBA" id="ARBA00012835"/>
    </source>
</evidence>
<dbReference type="OrthoDB" id="10250478at2759"/>
<comment type="catalytic activity">
    <reaction evidence="11">
        <text>tRNA(Glu) + L-glutamate + ATP = L-glutamyl-tRNA(Glu) + AMP + diphosphate</text>
        <dbReference type="Rhea" id="RHEA:23540"/>
        <dbReference type="Rhea" id="RHEA-COMP:9663"/>
        <dbReference type="Rhea" id="RHEA-COMP:9680"/>
        <dbReference type="ChEBI" id="CHEBI:29985"/>
        <dbReference type="ChEBI" id="CHEBI:30616"/>
        <dbReference type="ChEBI" id="CHEBI:33019"/>
        <dbReference type="ChEBI" id="CHEBI:78442"/>
        <dbReference type="ChEBI" id="CHEBI:78520"/>
        <dbReference type="ChEBI" id="CHEBI:456215"/>
        <dbReference type="EC" id="6.1.1.17"/>
    </reaction>
</comment>
<accession>A0A2S7YAA3</accession>
<feature type="domain" description="Glutamyl/glutaminyl-tRNA synthetase class Ib catalytic" evidence="13">
    <location>
        <begin position="123"/>
        <end position="434"/>
    </location>
</feature>
<dbReference type="EMBL" id="JRHA01000004">
    <property type="protein sequence ID" value="PQK13108.1"/>
    <property type="molecule type" value="Genomic_DNA"/>
</dbReference>
<dbReference type="SUPFAM" id="SSF52374">
    <property type="entry name" value="Nucleotidylyl transferase"/>
    <property type="match status" value="1"/>
</dbReference>
<comment type="similarity">
    <text evidence="2">Belongs to the class-I aminoacyl-tRNA synthetase family. Glutamate--tRNA ligase type 2 subfamily.</text>
</comment>
<dbReference type="InterPro" id="IPR049437">
    <property type="entry name" value="tRNA-synt_1c_C2"/>
</dbReference>
<gene>
    <name evidence="16" type="ORF">BB8028_0004g00400</name>
</gene>
<evidence type="ECO:0000256" key="5">
    <source>
        <dbReference type="ARBA" id="ARBA00022598"/>
    </source>
</evidence>
<dbReference type="InterPro" id="IPR020059">
    <property type="entry name" value="Glu/Gln-tRNA-synth_Ib_codon-bd"/>
</dbReference>
<dbReference type="NCBIfam" id="TIGR00463">
    <property type="entry name" value="gltX_arch"/>
    <property type="match status" value="1"/>
</dbReference>
<evidence type="ECO:0000256" key="6">
    <source>
        <dbReference type="ARBA" id="ARBA00022741"/>
    </source>
</evidence>
<dbReference type="AlphaFoldDB" id="A0A2S7YAA3"/>
<dbReference type="Gene3D" id="3.40.50.620">
    <property type="entry name" value="HUPs"/>
    <property type="match status" value="1"/>
</dbReference>
<feature type="domain" description="tRNA synthetases class I (E and Q) anti-codon binding" evidence="15">
    <location>
        <begin position="540"/>
        <end position="614"/>
    </location>
</feature>
<dbReference type="PANTHER" id="PTHR43097">
    <property type="entry name" value="GLUTAMINE-TRNA LIGASE"/>
    <property type="match status" value="1"/>
</dbReference>
<dbReference type="GO" id="GO:0005524">
    <property type="term" value="F:ATP binding"/>
    <property type="evidence" value="ECO:0007669"/>
    <property type="project" value="UniProtKB-KW"/>
</dbReference>
<dbReference type="Proteomes" id="UP000237441">
    <property type="component" value="Unassembled WGS sequence"/>
</dbReference>
<evidence type="ECO:0000256" key="12">
    <source>
        <dbReference type="RuleBase" id="RU363037"/>
    </source>
</evidence>
<dbReference type="GO" id="GO:0017102">
    <property type="term" value="C:methionyl glutamyl tRNA synthetase complex"/>
    <property type="evidence" value="ECO:0007669"/>
    <property type="project" value="TreeGrafter"/>
</dbReference>
<dbReference type="Gene3D" id="1.20.1050.10">
    <property type="match status" value="1"/>
</dbReference>
<reference evidence="16 17" key="1">
    <citation type="submission" date="2016-07" db="EMBL/GenBank/DDBJ databases">
        <title>Comparative genomics of the entomopathogenic fungus Beauveria bassiana.</title>
        <authorList>
            <person name="Valero Jimenez C.A."/>
            <person name="Zwaan B.J."/>
            <person name="Van Kan J.A."/>
            <person name="Takken W."/>
            <person name="Debets A.J."/>
            <person name="Schoustra S.E."/>
            <person name="Koenraadt C.J."/>
        </authorList>
    </citation>
    <scope>NUCLEOTIDE SEQUENCE [LARGE SCALE GENOMIC DNA]</scope>
    <source>
        <strain evidence="16 17">ARSEF 8028</strain>
    </source>
</reference>
<dbReference type="InterPro" id="IPR036282">
    <property type="entry name" value="Glutathione-S-Trfase_C_sf"/>
</dbReference>
<comment type="caution">
    <text evidence="16">The sequence shown here is derived from an EMBL/GenBank/DDBJ whole genome shotgun (WGS) entry which is preliminary data.</text>
</comment>